<evidence type="ECO:0000313" key="2">
    <source>
        <dbReference type="EMBL" id="QDT08421.1"/>
    </source>
</evidence>
<evidence type="ECO:0000256" key="1">
    <source>
        <dbReference type="SAM" id="Phobius"/>
    </source>
</evidence>
<evidence type="ECO:0000313" key="3">
    <source>
        <dbReference type="Proteomes" id="UP000319817"/>
    </source>
</evidence>
<feature type="transmembrane region" description="Helical" evidence="1">
    <location>
        <begin position="128"/>
        <end position="149"/>
    </location>
</feature>
<feature type="transmembrane region" description="Helical" evidence="1">
    <location>
        <begin position="46"/>
        <end position="67"/>
    </location>
</feature>
<dbReference type="EMBL" id="CP036526">
    <property type="protein sequence ID" value="QDT08421.1"/>
    <property type="molecule type" value="Genomic_DNA"/>
</dbReference>
<feature type="transmembrane region" description="Helical" evidence="1">
    <location>
        <begin position="161"/>
        <end position="178"/>
    </location>
</feature>
<keyword evidence="3" id="KW-1185">Reference proteome</keyword>
<accession>A0A517NMR0</accession>
<feature type="transmembrane region" description="Helical" evidence="1">
    <location>
        <begin position="12"/>
        <end position="31"/>
    </location>
</feature>
<gene>
    <name evidence="2" type="ORF">K239x_03600</name>
</gene>
<keyword evidence="1" id="KW-0472">Membrane</keyword>
<proteinExistence type="predicted"/>
<sequence length="695" mass="75303">MNALIKKEFGDVLRWTPLGMIGAFVAAWLIWPTQNSHSYAMEESLISQLGLAAGVIAVALGLLQSLFDTRNDSRGYLLHRPWRHSQIFWAKVIAGFMAYVLTLTPAVIATAMYLGWKGIDWLPVGAGQVIPFCCYAPFVFVLHPMVIWIANRNASWTGTRLLPAVGVVGAVLLVWAGIESLDAGQMLVGTGVLVVAIGLAVPLTLWASRHAFTSESYLPPASSAQNFCRSNVVLLAISGVVLYTTVAAFVIESLPKEARVYNQYMVALGEQDEWVQVRTTHAASNWNSMTTATRPIDGKAEFESTKQLPLSKSGTYLGTALGQDRGQWLNRFSNLGSFESDSTAGGTLTLTRDGDRILAYNYNGLQGVITPDGFSPIASKSTGGFSGKVTVLTLSRTARKNFSPNDNPVLMDDAGLYQWDASGKSVKRLLAGDFQAAGLSLGATSDASFFWTISGTTLTRYDLELRPSSEETLPFVSEIVEMTYSYQLPLISLHAAETFEVAPVRQNETVRIVRADDGRYGLVRSDNGRDSQYRMLSGDGSQSLASVDLPIPAVPISEARLGGAIPPILGFIAGVATLLGSVQVPASHWLWILALIQGLVAAVAVWWITGTRGFSQRSRIAWVVTSTMLGIGTLIGIVAIYPKLICEACPRCDQQRRVDREACEHCSQAWDAPTDDGIEIREQEPNLAPAMAEIS</sequence>
<feature type="transmembrane region" description="Helical" evidence="1">
    <location>
        <begin position="184"/>
        <end position="207"/>
    </location>
</feature>
<feature type="transmembrane region" description="Helical" evidence="1">
    <location>
        <begin position="589"/>
        <end position="608"/>
    </location>
</feature>
<feature type="transmembrane region" description="Helical" evidence="1">
    <location>
        <begin position="620"/>
        <end position="641"/>
    </location>
</feature>
<feature type="transmembrane region" description="Helical" evidence="1">
    <location>
        <begin position="232"/>
        <end position="251"/>
    </location>
</feature>
<protein>
    <submittedName>
        <fullName evidence="2">Uncharacterized protein</fullName>
    </submittedName>
</protein>
<dbReference type="RefSeq" id="WP_145415969.1">
    <property type="nucleotide sequence ID" value="NZ_CP036526.1"/>
</dbReference>
<keyword evidence="1" id="KW-0812">Transmembrane</keyword>
<dbReference type="AlphaFoldDB" id="A0A517NMR0"/>
<organism evidence="2 3">
    <name type="scientific">Stieleria marina</name>
    <dbReference type="NCBI Taxonomy" id="1930275"/>
    <lineage>
        <taxon>Bacteria</taxon>
        <taxon>Pseudomonadati</taxon>
        <taxon>Planctomycetota</taxon>
        <taxon>Planctomycetia</taxon>
        <taxon>Pirellulales</taxon>
        <taxon>Pirellulaceae</taxon>
        <taxon>Stieleria</taxon>
    </lineage>
</organism>
<reference evidence="2 3" key="1">
    <citation type="submission" date="2019-02" db="EMBL/GenBank/DDBJ databases">
        <title>Deep-cultivation of Planctomycetes and their phenomic and genomic characterization uncovers novel biology.</title>
        <authorList>
            <person name="Wiegand S."/>
            <person name="Jogler M."/>
            <person name="Boedeker C."/>
            <person name="Pinto D."/>
            <person name="Vollmers J."/>
            <person name="Rivas-Marin E."/>
            <person name="Kohn T."/>
            <person name="Peeters S.H."/>
            <person name="Heuer A."/>
            <person name="Rast P."/>
            <person name="Oberbeckmann S."/>
            <person name="Bunk B."/>
            <person name="Jeske O."/>
            <person name="Meyerdierks A."/>
            <person name="Storesund J.E."/>
            <person name="Kallscheuer N."/>
            <person name="Luecker S."/>
            <person name="Lage O.M."/>
            <person name="Pohl T."/>
            <person name="Merkel B.J."/>
            <person name="Hornburger P."/>
            <person name="Mueller R.-W."/>
            <person name="Bruemmer F."/>
            <person name="Labrenz M."/>
            <person name="Spormann A.M."/>
            <person name="Op den Camp H."/>
            <person name="Overmann J."/>
            <person name="Amann R."/>
            <person name="Jetten M.S.M."/>
            <person name="Mascher T."/>
            <person name="Medema M.H."/>
            <person name="Devos D.P."/>
            <person name="Kaster A.-K."/>
            <person name="Ovreas L."/>
            <person name="Rohde M."/>
            <person name="Galperin M.Y."/>
            <person name="Jogler C."/>
        </authorList>
    </citation>
    <scope>NUCLEOTIDE SEQUENCE [LARGE SCALE GENOMIC DNA]</scope>
    <source>
        <strain evidence="2 3">K23_9</strain>
    </source>
</reference>
<keyword evidence="1" id="KW-1133">Transmembrane helix</keyword>
<feature type="transmembrane region" description="Helical" evidence="1">
    <location>
        <begin position="88"/>
        <end position="116"/>
    </location>
</feature>
<name>A0A517NMR0_9BACT</name>
<dbReference type="Proteomes" id="UP000319817">
    <property type="component" value="Chromosome"/>
</dbReference>
<dbReference type="OrthoDB" id="258451at2"/>